<dbReference type="Pfam" id="PF02893">
    <property type="entry name" value="GRAM"/>
    <property type="match status" value="2"/>
</dbReference>
<keyword evidence="2" id="KW-0677">Repeat</keyword>
<dbReference type="InterPro" id="IPR011992">
    <property type="entry name" value="EF-hand-dom_pair"/>
</dbReference>
<dbReference type="SUPFAM" id="SSF47923">
    <property type="entry name" value="Ypt/Rab-GAP domain of gyp1p"/>
    <property type="match status" value="2"/>
</dbReference>
<dbReference type="GeneID" id="117567025"/>
<dbReference type="Gene3D" id="2.30.29.30">
    <property type="entry name" value="Pleckstrin-homology domain (PH domain)/Phosphotyrosine-binding domain (PTB)"/>
    <property type="match status" value="2"/>
</dbReference>
<dbReference type="RefSeq" id="XP_034102615.1">
    <property type="nucleotide sequence ID" value="XM_034246724.2"/>
</dbReference>
<evidence type="ECO:0000256" key="2">
    <source>
        <dbReference type="ARBA" id="ARBA00022737"/>
    </source>
</evidence>
<dbReference type="FunFam" id="2.30.29.30:FF:000013">
    <property type="entry name" value="Putative TBC1 domain family member 8B"/>
    <property type="match status" value="1"/>
</dbReference>
<dbReference type="GO" id="GO:0003008">
    <property type="term" value="P:system process"/>
    <property type="evidence" value="ECO:0007669"/>
    <property type="project" value="UniProtKB-ARBA"/>
</dbReference>
<evidence type="ECO:0000256" key="1">
    <source>
        <dbReference type="ARBA" id="ARBA00022468"/>
    </source>
</evidence>
<evidence type="ECO:0000313" key="6">
    <source>
        <dbReference type="Proteomes" id="UP000515160"/>
    </source>
</evidence>
<organism evidence="6 7">
    <name type="scientific">Drosophila albomicans</name>
    <name type="common">Fruit fly</name>
    <dbReference type="NCBI Taxonomy" id="7291"/>
    <lineage>
        <taxon>Eukaryota</taxon>
        <taxon>Metazoa</taxon>
        <taxon>Ecdysozoa</taxon>
        <taxon>Arthropoda</taxon>
        <taxon>Hexapoda</taxon>
        <taxon>Insecta</taxon>
        <taxon>Pterygota</taxon>
        <taxon>Neoptera</taxon>
        <taxon>Endopterygota</taxon>
        <taxon>Diptera</taxon>
        <taxon>Brachycera</taxon>
        <taxon>Muscomorpha</taxon>
        <taxon>Ephydroidea</taxon>
        <taxon>Drosophilidae</taxon>
        <taxon>Drosophila</taxon>
    </lineage>
</organism>
<reference evidence="7" key="1">
    <citation type="submission" date="2025-08" db="UniProtKB">
        <authorList>
            <consortium name="RefSeq"/>
        </authorList>
    </citation>
    <scope>IDENTIFICATION</scope>
    <source>
        <strain evidence="7">15112-1751.03</strain>
        <tissue evidence="7">Whole Adult</tissue>
    </source>
</reference>
<dbReference type="Gene3D" id="1.10.10.750">
    <property type="entry name" value="Ypt/Rab-GAP domain of gyp1p, domain 1"/>
    <property type="match status" value="1"/>
</dbReference>
<dbReference type="SMART" id="SM00164">
    <property type="entry name" value="TBC"/>
    <property type="match status" value="1"/>
</dbReference>
<dbReference type="Pfam" id="PF00566">
    <property type="entry name" value="RabGAP-TBC"/>
    <property type="match status" value="1"/>
</dbReference>
<dbReference type="FunFam" id="2.30.29.30:FF:000383">
    <property type="entry name" value="Uncharacterized protein, isoform B"/>
    <property type="match status" value="1"/>
</dbReference>
<proteinExistence type="predicted"/>
<dbReference type="InterPro" id="IPR035969">
    <property type="entry name" value="Rab-GAP_TBC_sf"/>
</dbReference>
<evidence type="ECO:0000259" key="4">
    <source>
        <dbReference type="PROSITE" id="PS50086"/>
    </source>
</evidence>
<feature type="compositionally biased region" description="Low complexity" evidence="3">
    <location>
        <begin position="1237"/>
        <end position="1255"/>
    </location>
</feature>
<dbReference type="InterPro" id="IPR000195">
    <property type="entry name" value="Rab-GAP-TBC_dom"/>
</dbReference>
<dbReference type="InterPro" id="IPR011993">
    <property type="entry name" value="PH-like_dom_sf"/>
</dbReference>
<keyword evidence="1" id="KW-0343">GTPase activation</keyword>
<dbReference type="SMART" id="SM00568">
    <property type="entry name" value="GRAM"/>
    <property type="match status" value="2"/>
</dbReference>
<evidence type="ECO:0000256" key="3">
    <source>
        <dbReference type="SAM" id="MobiDB-lite"/>
    </source>
</evidence>
<feature type="domain" description="Rab-GAP TBC" evidence="4">
    <location>
        <begin position="462"/>
        <end position="650"/>
    </location>
</feature>
<keyword evidence="6" id="KW-1185">Reference proteome</keyword>
<evidence type="ECO:0000313" key="7">
    <source>
        <dbReference type="RefSeq" id="XP_034102615.1"/>
    </source>
</evidence>
<dbReference type="InterPro" id="IPR004182">
    <property type="entry name" value="GRAM"/>
</dbReference>
<dbReference type="GO" id="GO:0005509">
    <property type="term" value="F:calcium ion binding"/>
    <property type="evidence" value="ECO:0007669"/>
    <property type="project" value="InterPro"/>
</dbReference>
<feature type="domain" description="EF-hand" evidence="5">
    <location>
        <begin position="846"/>
        <end position="881"/>
    </location>
</feature>
<dbReference type="PROSITE" id="PS50086">
    <property type="entry name" value="TBC_RABGAP"/>
    <property type="match status" value="1"/>
</dbReference>
<dbReference type="Gene3D" id="1.10.238.10">
    <property type="entry name" value="EF-hand"/>
    <property type="match status" value="1"/>
</dbReference>
<dbReference type="OrthoDB" id="17687at2759"/>
<dbReference type="FunFam" id="1.10.472.80:FF:000049">
    <property type="entry name" value="Uncharacterized protein, isoform B"/>
    <property type="match status" value="1"/>
</dbReference>
<sequence length="1308" mass="148220">MWIQPKDLLLPSPFWIAEMYSKYFVLQKRRGHGESRGFGSMLVGTFDSVMSTKPAPYRILHQTPSSEVSYEIAIGLTQDEIVKDWEWLQTNLFSVLNEMENEEEVTNFTICKIQSLYAQNNQDDTGESPDFKVMTSQFRKIFKMPEEERLVNSYSATYVKNKIPRQGQLYISLNHVCFYSYLLSEEIKRIIRFAELEDISRSGKTIYLKTTNNMTYNFTLIFNASKAHALIEQLNKMAIQKLIQDPESPVVDHDTSNYTRFATKMSKEPVLLRDLTARQKSEEFRVYFRLPQTEIIDGKIKADIWTPYSKRFHAGYIYLSPNFFCFRSDVKDLVSLVIPMKTIKSVEKKDDGQQRYDNQIVIFSSDNVPFMFSKIVDREVLISKITDLLSRIHIPVSRERAKYDISWSKQTALLNTFKTQFSPDIQKKQEQKLARWEDHFRDFGRGIAMFRTTDVINLIVEGIPDKLRQEIWLIFSGAIHDKEMNPGLYEDLVEKAACIKNSFVHDEIDRDLPRSLPEHPAFQCTDGIGALRRVLQAYALRNPQVGYCQAMNIVSSVFLLFCDEENAFWMLAALCENLLPDYYQDKIVGAQIDQGVLNELVATHLSDLHEHLERLGVIKMISISWFLTIFISVISYESSLQILDCFFYEGAKIIFMISLQIIEWNRDKLLDCQDDGEAMLVLQTYLEGIYNPEYQVPPPTDKRRQERPQTQTVQTLIYEAYTKFGAELTQQRIEELRNKHRRLTVRQFDIDNEKTIVKAHVQNPYFERLELHTLLTIIREEKLVLKSVQQQQKTQSLSEAPQLQHHQSPARDIMPGGGSGRHEAYSVNYEVFHTLFSELTPWRKCVSVDIAEKLFRLTDKKGTGQLDFGQLVNALGLVCSNKSTEKLKLLFVLHLPPLLSKAEIERTRRPRPRTKDDAEEAIEAEDFFDDDASESIEALPSPSDQNFDADDFALISATQHLHNLAGISGNTFMDLSRTPNLSLNSNASSLAHRNSTFYVDLPGAAGLAGLSGTATRTDAGQEDDYDIGLHQQGRYESIDTFSDISDLGAARMTPPTTAGAASAAAAGSNAATAAEQMLLNVETISNFSQISDLVAATRLDRADSNATDTRSLGSLGYLLDQPSEGAAGGHSPVPHMRKENFQLLWRSIIEIMGCVQDEDMRRAYENLIELGNSNIKKEPSLESFTQLNLAGSGDEQPDNNGNPTTPAAEPSSTTRLFIALEEELRQAKAAAAGGGAAATTRTTNTTSSGSSSSTNISDGWHISIKQFIATALTCECIEKAFQTSTRIVEQIEQLQKKRRKCLSTNYNY</sequence>
<gene>
    <name evidence="7" type="primary">LOC117567025</name>
</gene>
<dbReference type="InterPro" id="IPR002048">
    <property type="entry name" value="EF_hand_dom"/>
</dbReference>
<dbReference type="Gene3D" id="1.10.472.80">
    <property type="entry name" value="Ypt/Rab-GAP domain of gyp1p, domain 3"/>
    <property type="match status" value="1"/>
</dbReference>
<name>A0A6P8WVX5_DROAB</name>
<dbReference type="SUPFAM" id="SSF47473">
    <property type="entry name" value="EF-hand"/>
    <property type="match status" value="1"/>
</dbReference>
<dbReference type="PANTHER" id="PTHR47666">
    <property type="entry name" value="PROTEIN VASCULAR ASSOCIATED DEATH 1, CHLOROPLASTIC"/>
    <property type="match status" value="1"/>
</dbReference>
<dbReference type="CTD" id="40361"/>
<feature type="region of interest" description="Disordered" evidence="3">
    <location>
        <begin position="1229"/>
        <end position="1255"/>
    </location>
</feature>
<dbReference type="PROSITE" id="PS50222">
    <property type="entry name" value="EF_HAND_2"/>
    <property type="match status" value="1"/>
</dbReference>
<dbReference type="Gene3D" id="1.10.8.270">
    <property type="entry name" value="putative rabgap domain of human tbc1 domain family member 14 like domains"/>
    <property type="match status" value="1"/>
</dbReference>
<accession>A0A6P8WVX5</accession>
<dbReference type="Proteomes" id="UP000515160">
    <property type="component" value="Chromosome 3"/>
</dbReference>
<evidence type="ECO:0000259" key="5">
    <source>
        <dbReference type="PROSITE" id="PS50222"/>
    </source>
</evidence>
<feature type="region of interest" description="Disordered" evidence="3">
    <location>
        <begin position="795"/>
        <end position="819"/>
    </location>
</feature>
<feature type="region of interest" description="Disordered" evidence="3">
    <location>
        <begin position="1189"/>
        <end position="1211"/>
    </location>
</feature>
<dbReference type="GO" id="GO:0005096">
    <property type="term" value="F:GTPase activator activity"/>
    <property type="evidence" value="ECO:0007669"/>
    <property type="project" value="UniProtKB-KW"/>
</dbReference>
<dbReference type="PANTHER" id="PTHR47666:SF1">
    <property type="entry name" value="PROTEIN VASCULAR ASSOCIATED DEATH 1, CHLOROPLASTIC"/>
    <property type="match status" value="1"/>
</dbReference>
<protein>
    <submittedName>
        <fullName evidence="7">TBC1 domain family member 9 isoform X1</fullName>
    </submittedName>
</protein>
<dbReference type="FunFam" id="1.10.8.270:FF:000002">
    <property type="entry name" value="TBC1 domain family member 9B"/>
    <property type="match status" value="1"/>
</dbReference>